<evidence type="ECO:0000313" key="2">
    <source>
        <dbReference type="EMBL" id="CEG36630.1"/>
    </source>
</evidence>
<evidence type="ECO:0000256" key="1">
    <source>
        <dbReference type="SAM" id="MobiDB-lite"/>
    </source>
</evidence>
<dbReference type="OrthoDB" id="29098at2759"/>
<dbReference type="RefSeq" id="XP_024572999.1">
    <property type="nucleotide sequence ID" value="XM_024721865.1"/>
</dbReference>
<reference evidence="3" key="1">
    <citation type="submission" date="2014-09" db="EMBL/GenBank/DDBJ databases">
        <authorList>
            <person name="Sharma Rahul"/>
            <person name="Thines Marco"/>
        </authorList>
    </citation>
    <scope>NUCLEOTIDE SEQUENCE [LARGE SCALE GENOMIC DNA]</scope>
</reference>
<proteinExistence type="predicted"/>
<dbReference type="GO" id="GO:0032299">
    <property type="term" value="C:ribonuclease H2 complex"/>
    <property type="evidence" value="ECO:0007669"/>
    <property type="project" value="InterPro"/>
</dbReference>
<dbReference type="OMA" id="NVDRTGM"/>
<dbReference type="Gene3D" id="1.10.20.120">
    <property type="match status" value="1"/>
</dbReference>
<protein>
    <submittedName>
        <fullName evidence="2">Uncharacterized conserved protein</fullName>
    </submittedName>
</protein>
<feature type="compositionally biased region" description="Basic and acidic residues" evidence="1">
    <location>
        <begin position="264"/>
        <end position="273"/>
    </location>
</feature>
<organism evidence="2 3">
    <name type="scientific">Plasmopara halstedii</name>
    <name type="common">Downy mildew of sunflower</name>
    <dbReference type="NCBI Taxonomy" id="4781"/>
    <lineage>
        <taxon>Eukaryota</taxon>
        <taxon>Sar</taxon>
        <taxon>Stramenopiles</taxon>
        <taxon>Oomycota</taxon>
        <taxon>Peronosporomycetes</taxon>
        <taxon>Peronosporales</taxon>
        <taxon>Peronosporaceae</taxon>
        <taxon>Plasmopara</taxon>
    </lineage>
</organism>
<dbReference type="AlphaFoldDB" id="A0A0P1A7I5"/>
<dbReference type="GO" id="GO:0005654">
    <property type="term" value="C:nucleoplasm"/>
    <property type="evidence" value="ECO:0007669"/>
    <property type="project" value="TreeGrafter"/>
</dbReference>
<keyword evidence="3" id="KW-1185">Reference proteome</keyword>
<dbReference type="GeneID" id="36398294"/>
<dbReference type="InterPro" id="IPR040456">
    <property type="entry name" value="RNase_H2_suB"/>
</dbReference>
<dbReference type="GO" id="GO:0006401">
    <property type="term" value="P:RNA catabolic process"/>
    <property type="evidence" value="ECO:0007669"/>
    <property type="project" value="TreeGrafter"/>
</dbReference>
<name>A0A0P1A7I5_PLAHL</name>
<dbReference type="Proteomes" id="UP000054928">
    <property type="component" value="Unassembled WGS sequence"/>
</dbReference>
<dbReference type="PANTHER" id="PTHR13383:SF11">
    <property type="entry name" value="RIBONUCLEASE H2 SUBUNIT B"/>
    <property type="match status" value="1"/>
</dbReference>
<feature type="region of interest" description="Disordered" evidence="1">
    <location>
        <begin position="264"/>
        <end position="308"/>
    </location>
</feature>
<dbReference type="PANTHER" id="PTHR13383">
    <property type="entry name" value="RIBONUCLEASE H2 SUBUNIT B"/>
    <property type="match status" value="1"/>
</dbReference>
<accession>A0A0P1A7I5</accession>
<sequence length="308" mass="34716">MGRKLVALVPSTLSTSVNLERFHSDAQEYPFLSIVSWTSRPSADSRRSRQLALDKNKCQLLELQKLQPVEGSRSWFVGNFVMENGGVMIFSPVDAHFVLLDALSGQHTRISPLYDLLARDGNTWLLQLSTLRQEMIEMLCDVHSVGSGDGVENILVKINRVKVTSWLRAKVEKVAVVLAKHELDVRAKVLAIDEQITLPGLTKQNMDRTAAQDITKHYREAIKILGEYISEEWVEVLRDSFNIEVVEVTATAKLVSQDTFKRFDRRHNTENGPKRLTPSSASSTKKKSKLDSVDRSGMKSLTSFFSKK</sequence>
<evidence type="ECO:0000313" key="3">
    <source>
        <dbReference type="Proteomes" id="UP000054928"/>
    </source>
</evidence>
<dbReference type="STRING" id="4781.A0A0P1A7I5"/>
<feature type="compositionally biased region" description="Polar residues" evidence="1">
    <location>
        <begin position="299"/>
        <end position="308"/>
    </location>
</feature>
<dbReference type="EMBL" id="CCYD01000209">
    <property type="protein sequence ID" value="CEG36630.1"/>
    <property type="molecule type" value="Genomic_DNA"/>
</dbReference>
<dbReference type="Gene3D" id="2.20.25.530">
    <property type="match status" value="1"/>
</dbReference>